<protein>
    <submittedName>
        <fullName evidence="1">Uncharacterized protein</fullName>
    </submittedName>
</protein>
<reference evidence="1 2" key="1">
    <citation type="journal article" date="2015" name="Genome Biol. Evol.">
        <title>Comparative Genomics of a Bacterivorous Green Alga Reveals Evolutionary Causalities and Consequences of Phago-Mixotrophic Mode of Nutrition.</title>
        <authorList>
            <person name="Burns J.A."/>
            <person name="Paasch A."/>
            <person name="Narechania A."/>
            <person name="Kim E."/>
        </authorList>
    </citation>
    <scope>NUCLEOTIDE SEQUENCE [LARGE SCALE GENOMIC DNA]</scope>
    <source>
        <strain evidence="1 2">PLY_AMNH</strain>
    </source>
</reference>
<comment type="caution">
    <text evidence="1">The sequence shown here is derived from an EMBL/GenBank/DDBJ whole genome shotgun (WGS) entry which is preliminary data.</text>
</comment>
<name>A0AAE0H241_9CHLO</name>
<evidence type="ECO:0000313" key="1">
    <source>
        <dbReference type="EMBL" id="KAK3288315.1"/>
    </source>
</evidence>
<sequence length="356" mass="40178">MGLHADVRRHVRETMPQVHLTRDALTASAAPEVCVLDYMWLLYRFKGGSGRELVRFVQSQIRSAYKAGCVCFVALGDNDARVPEEKRAEQRRRDRRSAKIEDADRFLTHDHAPANWCEALSDRTFKQAVLLYLHHNVEPPSDAIPDVSGARLITRFASCGARLFCCVPKGEGWEEDATTDLEEVVRDGEADLAAARCIEWLAATQPYDSFVPVGEEVLRGVSTDSVHACAFEVPSDGFAGLWWEESRRILDMRCMLNAFDRPSGPWEFCLLCVMMGTDFNEKLNRGMGLKDIKSRIARAISTADPVRDYAKFFRVAASRFARPEVLPKQQTQVEWVLNYWRVNTLLGSVPKCCAKA</sequence>
<accession>A0AAE0H241</accession>
<evidence type="ECO:0000313" key="2">
    <source>
        <dbReference type="Proteomes" id="UP001190700"/>
    </source>
</evidence>
<dbReference type="EMBL" id="LGRX02000515">
    <property type="protein sequence ID" value="KAK3288315.1"/>
    <property type="molecule type" value="Genomic_DNA"/>
</dbReference>
<keyword evidence="2" id="KW-1185">Reference proteome</keyword>
<proteinExistence type="predicted"/>
<dbReference type="AlphaFoldDB" id="A0AAE0H241"/>
<dbReference type="Proteomes" id="UP001190700">
    <property type="component" value="Unassembled WGS sequence"/>
</dbReference>
<gene>
    <name evidence="1" type="ORF">CYMTET_4205</name>
</gene>
<organism evidence="1 2">
    <name type="scientific">Cymbomonas tetramitiformis</name>
    <dbReference type="NCBI Taxonomy" id="36881"/>
    <lineage>
        <taxon>Eukaryota</taxon>
        <taxon>Viridiplantae</taxon>
        <taxon>Chlorophyta</taxon>
        <taxon>Pyramimonadophyceae</taxon>
        <taxon>Pyramimonadales</taxon>
        <taxon>Pyramimonadaceae</taxon>
        <taxon>Cymbomonas</taxon>
    </lineage>
</organism>